<dbReference type="SUPFAM" id="SSF51569">
    <property type="entry name" value="Aldolase"/>
    <property type="match status" value="1"/>
</dbReference>
<feature type="non-terminal residue" evidence="8">
    <location>
        <position position="336"/>
    </location>
</feature>
<dbReference type="PANTHER" id="PTHR43538:SF1">
    <property type="entry name" value="(R)-CITRAMALATE SYNTHASE"/>
    <property type="match status" value="1"/>
</dbReference>
<gene>
    <name evidence="8" type="ORF">S01H1_18071</name>
</gene>
<dbReference type="AlphaFoldDB" id="X0SQJ7"/>
<dbReference type="PROSITE" id="PS50991">
    <property type="entry name" value="PYR_CT"/>
    <property type="match status" value="1"/>
</dbReference>
<evidence type="ECO:0000256" key="5">
    <source>
        <dbReference type="ARBA" id="ARBA00023304"/>
    </source>
</evidence>
<dbReference type="PANTHER" id="PTHR43538">
    <property type="entry name" value="ALPHA-IPM SYNTHASE/HOMOCITRATE SYNTHASE"/>
    <property type="match status" value="1"/>
</dbReference>
<dbReference type="InterPro" id="IPR013785">
    <property type="entry name" value="Aldolase_TIM"/>
</dbReference>
<dbReference type="GO" id="GO:0009098">
    <property type="term" value="P:L-leucine biosynthetic process"/>
    <property type="evidence" value="ECO:0007669"/>
    <property type="project" value="InterPro"/>
</dbReference>
<dbReference type="Pfam" id="PF22617">
    <property type="entry name" value="HCS_D2"/>
    <property type="match status" value="1"/>
</dbReference>
<organism evidence="8">
    <name type="scientific">marine sediment metagenome</name>
    <dbReference type="NCBI Taxonomy" id="412755"/>
    <lineage>
        <taxon>unclassified sequences</taxon>
        <taxon>metagenomes</taxon>
        <taxon>ecological metagenomes</taxon>
    </lineage>
</organism>
<dbReference type="Pfam" id="PF00682">
    <property type="entry name" value="HMGL-like"/>
    <property type="match status" value="1"/>
</dbReference>
<evidence type="ECO:0000259" key="7">
    <source>
        <dbReference type="PROSITE" id="PS50991"/>
    </source>
</evidence>
<dbReference type="Gene3D" id="1.10.238.260">
    <property type="match status" value="1"/>
</dbReference>
<dbReference type="InterPro" id="IPR054691">
    <property type="entry name" value="LeuA/HCS_post-cat"/>
</dbReference>
<dbReference type="InterPro" id="IPR000891">
    <property type="entry name" value="PYR_CT"/>
</dbReference>
<accession>X0SQJ7</accession>
<keyword evidence="3" id="KW-0412">Isoleucine biosynthesis</keyword>
<sequence>FDGFASDRGYALQCLKTAAGAGADCVVLCDTNGGAITSRVAEVVGAVVGEVDCAVGIHTHNSAGVAVASTLAAVEVGATQVQAAANGYGDMCGNANMFSIIANLKLKLGLDVVSDEQLARLTEASRYVSEIANLPPNPRQPYVGSAAFAHKAGLHVAAVVKEEWSYQHVDPAVVGNDTRILVSELAGRRNILAKMREQGIDIPLEGDEAQSLLDQVKLMESRGYQYEGAEASFELLVRRGRPGYEAPFELEDFMVVERRHHKPGEAGREMLSEAMVKIAVDDQVYHTAAEGNGPVHALDAAVRKALVQHFPSISVIKLVDYKVRIIDSTGGTGANV</sequence>
<protein>
    <recommendedName>
        <fullName evidence="7">Pyruvate carboxyltransferase domain-containing protein</fullName>
    </recommendedName>
</protein>
<keyword evidence="4" id="KW-0808">Transferase</keyword>
<dbReference type="GO" id="GO:0009097">
    <property type="term" value="P:isoleucine biosynthetic process"/>
    <property type="evidence" value="ECO:0007669"/>
    <property type="project" value="UniProtKB-KW"/>
</dbReference>
<dbReference type="Pfam" id="PF08502">
    <property type="entry name" value="LeuA_dimer"/>
    <property type="match status" value="1"/>
</dbReference>
<reference evidence="8" key="1">
    <citation type="journal article" date="2014" name="Front. Microbiol.">
        <title>High frequency of phylogenetically diverse reductive dehalogenase-homologous genes in deep subseafloor sedimentary metagenomes.</title>
        <authorList>
            <person name="Kawai M."/>
            <person name="Futagami T."/>
            <person name="Toyoda A."/>
            <person name="Takaki Y."/>
            <person name="Nishi S."/>
            <person name="Hori S."/>
            <person name="Arai W."/>
            <person name="Tsubouchi T."/>
            <person name="Morono Y."/>
            <person name="Uchiyama I."/>
            <person name="Ito T."/>
            <person name="Fujiyama A."/>
            <person name="Inagaki F."/>
            <person name="Takami H."/>
        </authorList>
    </citation>
    <scope>NUCLEOTIDE SEQUENCE</scope>
    <source>
        <strain evidence="8">Expedition CK06-06</strain>
    </source>
</reference>
<dbReference type="Gene3D" id="3.20.20.70">
    <property type="entry name" value="Aldolase class I"/>
    <property type="match status" value="1"/>
</dbReference>
<dbReference type="GO" id="GO:0003852">
    <property type="term" value="F:2-isopropylmalate synthase activity"/>
    <property type="evidence" value="ECO:0007669"/>
    <property type="project" value="InterPro"/>
</dbReference>
<dbReference type="EMBL" id="BARS01009633">
    <property type="protein sequence ID" value="GAF77406.1"/>
    <property type="molecule type" value="Genomic_DNA"/>
</dbReference>
<comment type="caution">
    <text evidence="8">The sequence shown here is derived from an EMBL/GenBank/DDBJ whole genome shotgun (WGS) entry which is preliminary data.</text>
</comment>
<dbReference type="InterPro" id="IPR036230">
    <property type="entry name" value="LeuA_allosteric_dom_sf"/>
</dbReference>
<proteinExistence type="inferred from homology"/>
<evidence type="ECO:0000256" key="1">
    <source>
        <dbReference type="ARBA" id="ARBA00006154"/>
    </source>
</evidence>
<keyword evidence="2" id="KW-0028">Amino-acid biosynthesis</keyword>
<dbReference type="SUPFAM" id="SSF110921">
    <property type="entry name" value="2-isopropylmalate synthase LeuA, allosteric (dimerisation) domain"/>
    <property type="match status" value="1"/>
</dbReference>
<keyword evidence="5" id="KW-0100">Branched-chain amino acid biosynthesis</keyword>
<comment type="pathway">
    <text evidence="6">Amino-acid biosynthesis.</text>
</comment>
<feature type="non-terminal residue" evidence="8">
    <location>
        <position position="1"/>
    </location>
</feature>
<dbReference type="InterPro" id="IPR013709">
    <property type="entry name" value="2-isopropylmalate_synth_dimer"/>
</dbReference>
<evidence type="ECO:0000256" key="6">
    <source>
        <dbReference type="ARBA" id="ARBA00029440"/>
    </source>
</evidence>
<comment type="similarity">
    <text evidence="1">Belongs to the alpha-IPM synthase/homocitrate synthase family.</text>
</comment>
<feature type="domain" description="Pyruvate carboxyltransferase" evidence="7">
    <location>
        <begin position="1"/>
        <end position="122"/>
    </location>
</feature>
<name>X0SQJ7_9ZZZZ</name>
<evidence type="ECO:0000313" key="8">
    <source>
        <dbReference type="EMBL" id="GAF77406.1"/>
    </source>
</evidence>
<dbReference type="SMART" id="SM00917">
    <property type="entry name" value="LeuA_dimer"/>
    <property type="match status" value="1"/>
</dbReference>
<evidence type="ECO:0000256" key="4">
    <source>
        <dbReference type="ARBA" id="ARBA00022679"/>
    </source>
</evidence>
<evidence type="ECO:0000256" key="2">
    <source>
        <dbReference type="ARBA" id="ARBA00022605"/>
    </source>
</evidence>
<dbReference type="InterPro" id="IPR005675">
    <property type="entry name" value="Citramal_synthase"/>
</dbReference>
<dbReference type="Gene3D" id="3.30.160.270">
    <property type="match status" value="1"/>
</dbReference>
<evidence type="ECO:0000256" key="3">
    <source>
        <dbReference type="ARBA" id="ARBA00022624"/>
    </source>
</evidence>